<reference evidence="7" key="2">
    <citation type="submission" date="2020-09" db="EMBL/GenBank/DDBJ databases">
        <authorList>
            <person name="Sun Q."/>
            <person name="Zhou Y."/>
        </authorList>
    </citation>
    <scope>NUCLEOTIDE SEQUENCE</scope>
    <source>
        <strain evidence="7">CGMCC 1.15448</strain>
    </source>
</reference>
<keyword evidence="2 5" id="KW-0732">Signal</keyword>
<evidence type="ECO:0000256" key="5">
    <source>
        <dbReference type="SAM" id="SignalP"/>
    </source>
</evidence>
<dbReference type="Proteomes" id="UP000607559">
    <property type="component" value="Unassembled WGS sequence"/>
</dbReference>
<dbReference type="InterPro" id="IPR008929">
    <property type="entry name" value="Chondroitin_lyas"/>
</dbReference>
<name>A0A8J2UD87_9BACT</name>
<dbReference type="PANTHER" id="PTHR39210">
    <property type="entry name" value="HEPARIN-SULFATE LYASE"/>
    <property type="match status" value="1"/>
</dbReference>
<dbReference type="Gene3D" id="1.50.10.100">
    <property type="entry name" value="Chondroitin AC/alginate lyase"/>
    <property type="match status" value="1"/>
</dbReference>
<proteinExistence type="predicted"/>
<organism evidence="7 8">
    <name type="scientific">Puia dinghuensis</name>
    <dbReference type="NCBI Taxonomy" id="1792502"/>
    <lineage>
        <taxon>Bacteria</taxon>
        <taxon>Pseudomonadati</taxon>
        <taxon>Bacteroidota</taxon>
        <taxon>Chitinophagia</taxon>
        <taxon>Chitinophagales</taxon>
        <taxon>Chitinophagaceae</taxon>
        <taxon>Puia</taxon>
    </lineage>
</organism>
<protein>
    <submittedName>
        <fullName evidence="7">Heparinase</fullName>
    </submittedName>
</protein>
<dbReference type="SUPFAM" id="SSF48230">
    <property type="entry name" value="Chondroitin AC/alginate lyase"/>
    <property type="match status" value="1"/>
</dbReference>
<dbReference type="PANTHER" id="PTHR39210:SF1">
    <property type="entry name" value="HEPARIN-SULFATE LYASE"/>
    <property type="match status" value="1"/>
</dbReference>
<dbReference type="GO" id="GO:0042597">
    <property type="term" value="C:periplasmic space"/>
    <property type="evidence" value="ECO:0007669"/>
    <property type="project" value="UniProtKB-SubCell"/>
</dbReference>
<comment type="subcellular location">
    <subcellularLocation>
        <location evidence="1">Periplasm</location>
    </subcellularLocation>
</comment>
<evidence type="ECO:0000259" key="6">
    <source>
        <dbReference type="Pfam" id="PF07940"/>
    </source>
</evidence>
<evidence type="ECO:0000256" key="3">
    <source>
        <dbReference type="ARBA" id="ARBA00022764"/>
    </source>
</evidence>
<evidence type="ECO:0000313" key="8">
    <source>
        <dbReference type="Proteomes" id="UP000607559"/>
    </source>
</evidence>
<keyword evidence="3" id="KW-0574">Periplasm</keyword>
<evidence type="ECO:0000256" key="2">
    <source>
        <dbReference type="ARBA" id="ARBA00022729"/>
    </source>
</evidence>
<feature type="chain" id="PRO_5035198714" evidence="5">
    <location>
        <begin position="21"/>
        <end position="645"/>
    </location>
</feature>
<comment type="caution">
    <text evidence="7">The sequence shown here is derived from an EMBL/GenBank/DDBJ whole genome shotgun (WGS) entry which is preliminary data.</text>
</comment>
<feature type="domain" description="Heparinase II/III-like C-terminal" evidence="6">
    <location>
        <begin position="413"/>
        <end position="620"/>
    </location>
</feature>
<evidence type="ECO:0000313" key="7">
    <source>
        <dbReference type="EMBL" id="GGB01457.1"/>
    </source>
</evidence>
<evidence type="ECO:0000256" key="4">
    <source>
        <dbReference type="ARBA" id="ARBA00023239"/>
    </source>
</evidence>
<dbReference type="InterPro" id="IPR012480">
    <property type="entry name" value="Hepar_II_III_C"/>
</dbReference>
<dbReference type="EMBL" id="BMJC01000002">
    <property type="protein sequence ID" value="GGB01457.1"/>
    <property type="molecule type" value="Genomic_DNA"/>
</dbReference>
<evidence type="ECO:0000256" key="1">
    <source>
        <dbReference type="ARBA" id="ARBA00004418"/>
    </source>
</evidence>
<keyword evidence="4" id="KW-0456">Lyase</keyword>
<keyword evidence="8" id="KW-1185">Reference proteome</keyword>
<accession>A0A8J2UD87</accession>
<dbReference type="GO" id="GO:0016829">
    <property type="term" value="F:lyase activity"/>
    <property type="evidence" value="ECO:0007669"/>
    <property type="project" value="UniProtKB-KW"/>
</dbReference>
<dbReference type="Gene3D" id="2.70.98.70">
    <property type="match status" value="1"/>
</dbReference>
<reference evidence="7" key="1">
    <citation type="journal article" date="2014" name="Int. J. Syst. Evol. Microbiol.">
        <title>Complete genome sequence of Corynebacterium casei LMG S-19264T (=DSM 44701T), isolated from a smear-ripened cheese.</title>
        <authorList>
            <consortium name="US DOE Joint Genome Institute (JGI-PGF)"/>
            <person name="Walter F."/>
            <person name="Albersmeier A."/>
            <person name="Kalinowski J."/>
            <person name="Ruckert C."/>
        </authorList>
    </citation>
    <scope>NUCLEOTIDE SEQUENCE</scope>
    <source>
        <strain evidence="7">CGMCC 1.15448</strain>
    </source>
</reference>
<feature type="signal peptide" evidence="5">
    <location>
        <begin position="1"/>
        <end position="20"/>
    </location>
</feature>
<sequence length="645" mass="71814">MKSLLISILAFLLLGPSANAQLTPRNLLEKEMDLAGLQRVLVSQAAWKPFPQSAVGWAKILPDSIRAILIKNGEACLQGPFPNVPATVTLDFFRNGNRTRYENLVFGKRNRLWALVLAESVEGRGRFLDAILDGIWSISEETFWGASAHLFLQKGGKGLPDADNPVVDLFAAETAANLAWADYFIGPELDSISPLVRGRIYYEVNRRIFVPMETAKYDWLGAGNREAKLNNWAPWIMSNYLTAVLLLEKEGNKRTQYVYRAMQVTDQYLNGLGDDGACEEGPTYWAYGPGCVLDVLDLLQSATNGRINIFHADIVRNMAAYIYRVHIGGNYFVNIGDAHPEMAPEPCMIRRFGAETGDTVMRGFGNWLYAGNGYAISQQFHRTRELFDFMDIHDIRATPAVFTDIGDAWLPDVQLMVSRLAHGLFVAAHAGNNGKSHNHNDVGDFIVYVDGQPVIVDVGSGTYTARTFSKDRYRLWFNTSAFHNLPTVNGQQQQEGLAYGASQVSYRADRRGARLTMNLAKAYPASAGVSAWNRSILAEKAGKITITDNCQADSVFSSLTQNIMTVGAVDITVPGLIVFATDRGKKVQLHYDARVWSVQSEEMQLTTPEEEGLKESWHHRTITRIRLDLKSPVRVAVFQYTIVAK</sequence>
<dbReference type="AlphaFoldDB" id="A0A8J2UD87"/>
<gene>
    <name evidence="7" type="ORF">GCM10011511_25990</name>
</gene>
<dbReference type="Pfam" id="PF07940">
    <property type="entry name" value="Hepar_II_III_C"/>
    <property type="match status" value="1"/>
</dbReference>